<feature type="domain" description="AAA+ ATPase" evidence="1">
    <location>
        <begin position="32"/>
        <end position="185"/>
    </location>
</feature>
<dbReference type="AlphaFoldDB" id="A0AA37J053"/>
<dbReference type="Proteomes" id="UP001055185">
    <property type="component" value="Unassembled WGS sequence"/>
</dbReference>
<dbReference type="GO" id="GO:0016887">
    <property type="term" value="F:ATP hydrolysis activity"/>
    <property type="evidence" value="ECO:0007669"/>
    <property type="project" value="InterPro"/>
</dbReference>
<dbReference type="Pfam" id="PF07728">
    <property type="entry name" value="AAA_5"/>
    <property type="match status" value="1"/>
</dbReference>
<comment type="caution">
    <text evidence="2">The sequence shown here is derived from an EMBL/GenBank/DDBJ whole genome shotgun (WGS) entry which is preliminary data.</text>
</comment>
<dbReference type="CDD" id="cd00009">
    <property type="entry name" value="AAA"/>
    <property type="match status" value="1"/>
</dbReference>
<organism evidence="2 3">
    <name type="scientific">Faecalibacterium gallinarum</name>
    <dbReference type="NCBI Taxonomy" id="2903556"/>
    <lineage>
        <taxon>Bacteria</taxon>
        <taxon>Bacillati</taxon>
        <taxon>Bacillota</taxon>
        <taxon>Clostridia</taxon>
        <taxon>Eubacteriales</taxon>
        <taxon>Oscillospiraceae</taxon>
        <taxon>Faecalibacterium</taxon>
    </lineage>
</organism>
<dbReference type="GO" id="GO:0005524">
    <property type="term" value="F:ATP binding"/>
    <property type="evidence" value="ECO:0007669"/>
    <property type="project" value="InterPro"/>
</dbReference>
<dbReference type="InterPro" id="IPR011704">
    <property type="entry name" value="ATPase_dyneun-rel_AAA"/>
</dbReference>
<reference evidence="2" key="1">
    <citation type="journal article" date="2022" name="Int. J. Syst. Evol. Microbiol.">
        <title>Genome-based, phenotypic and chemotaxonomic classification of Faecalibacterium strains: proposal of three novel species Faecalibacterium duncaniae sp. nov., Faecalibacterium hattorii sp. nov. and Faecalibacterium gallinarum sp. nov. .</title>
        <authorList>
            <person name="Sakamoto M."/>
            <person name="Sakurai N."/>
            <person name="Tanno H."/>
            <person name="Iino T."/>
            <person name="Ohkuma M."/>
            <person name="Endo A."/>
        </authorList>
    </citation>
    <scope>NUCLEOTIDE SEQUENCE</scope>
    <source>
        <strain evidence="2">JCM 17207</strain>
    </source>
</reference>
<dbReference type="InterPro" id="IPR003593">
    <property type="entry name" value="AAA+_ATPase"/>
</dbReference>
<sequence length="491" mass="54939">MDIAAAKQQIKNTVQIYLQKDPLGRYRMPLVHQRPIFLLGAPGLGKTAIMQQIADEMGLGLVSYSMTHHTRQSALGLPIIVEKEYGGRHYSVSEYTMSEIIASVYDCMRRTGRTEGILFLDEINCVSETLAPAMLLFLQYKVFGGHPIPEGWVIVTAGNPPRFNKSVREFDAATRDRLKVLEVEPSYPAWKPYAIEHGVSRCVLSYLDIRQEDFYKAETTVDGLNVVSPRAWEDLSEMLQAHEELGLPVNEDLTAQYLQSKSIARDFAIYYELYQKYRQTYQIEALLAGTWTEETLAQARAAQLDERLTLVSLLLEAVFDGMHHCTLRHDALALAAADLKARRAALEAPGEPLTALAGLEDHWRSAAKEAPARQQAAWMELLSLSAGWRTALAGETPYAALREVYRKAVAALQQEVEQTQSKLGHLLDFLKSAFGPGTELSLAVNDLTVSPEAAAFLGQFLSRDYFDASRELMLHQQEQQLLHEIDLTGLV</sequence>
<dbReference type="InterPro" id="IPR027417">
    <property type="entry name" value="P-loop_NTPase"/>
</dbReference>
<evidence type="ECO:0000313" key="2">
    <source>
        <dbReference type="EMBL" id="GJN65380.1"/>
    </source>
</evidence>
<protein>
    <recommendedName>
        <fullName evidence="1">AAA+ ATPase domain-containing protein</fullName>
    </recommendedName>
</protein>
<proteinExistence type="predicted"/>
<gene>
    <name evidence="2" type="ORF">JCM17207_20050</name>
</gene>
<dbReference type="EMBL" id="BQKV01000098">
    <property type="protein sequence ID" value="GJN65380.1"/>
    <property type="molecule type" value="Genomic_DNA"/>
</dbReference>
<accession>A0AA37J053</accession>
<dbReference type="Gene3D" id="3.40.50.300">
    <property type="entry name" value="P-loop containing nucleotide triphosphate hydrolases"/>
    <property type="match status" value="1"/>
</dbReference>
<name>A0AA37J053_9FIRM</name>
<evidence type="ECO:0000259" key="1">
    <source>
        <dbReference type="SMART" id="SM00382"/>
    </source>
</evidence>
<dbReference type="RefSeq" id="WP_238317601.1">
    <property type="nucleotide sequence ID" value="NZ_BQKV01000098.1"/>
</dbReference>
<dbReference type="SMART" id="SM00382">
    <property type="entry name" value="AAA"/>
    <property type="match status" value="1"/>
</dbReference>
<dbReference type="SUPFAM" id="SSF52540">
    <property type="entry name" value="P-loop containing nucleoside triphosphate hydrolases"/>
    <property type="match status" value="1"/>
</dbReference>
<keyword evidence="3" id="KW-1185">Reference proteome</keyword>
<evidence type="ECO:0000313" key="3">
    <source>
        <dbReference type="Proteomes" id="UP001055185"/>
    </source>
</evidence>